<feature type="region of interest" description="Disordered" evidence="1">
    <location>
        <begin position="74"/>
        <end position="93"/>
    </location>
</feature>
<evidence type="ECO:0000256" key="1">
    <source>
        <dbReference type="SAM" id="MobiDB-lite"/>
    </source>
</evidence>
<gene>
    <name evidence="3" type="ORF">EV688_11219</name>
</gene>
<accession>A0A4V2SB98</accession>
<dbReference type="AlphaFoldDB" id="A0A4V2SB98"/>
<evidence type="ECO:0000313" key="4">
    <source>
        <dbReference type="Proteomes" id="UP000294980"/>
    </source>
</evidence>
<proteinExistence type="predicted"/>
<evidence type="ECO:0000256" key="2">
    <source>
        <dbReference type="SAM" id="SignalP"/>
    </source>
</evidence>
<comment type="caution">
    <text evidence="3">The sequence shown here is derived from an EMBL/GenBank/DDBJ whole genome shotgun (WGS) entry which is preliminary data.</text>
</comment>
<organism evidence="3 4">
    <name type="scientific">Chromatocurvus halotolerans</name>
    <dbReference type="NCBI Taxonomy" id="1132028"/>
    <lineage>
        <taxon>Bacteria</taxon>
        <taxon>Pseudomonadati</taxon>
        <taxon>Pseudomonadota</taxon>
        <taxon>Gammaproteobacteria</taxon>
        <taxon>Cellvibrionales</taxon>
        <taxon>Halieaceae</taxon>
        <taxon>Chromatocurvus</taxon>
    </lineage>
</organism>
<feature type="region of interest" description="Disordered" evidence="1">
    <location>
        <begin position="33"/>
        <end position="69"/>
    </location>
</feature>
<dbReference type="Proteomes" id="UP000294980">
    <property type="component" value="Unassembled WGS sequence"/>
</dbReference>
<feature type="signal peptide" evidence="2">
    <location>
        <begin position="1"/>
        <end position="30"/>
    </location>
</feature>
<reference evidence="3 4" key="1">
    <citation type="submission" date="2019-03" db="EMBL/GenBank/DDBJ databases">
        <title>Genomic Encyclopedia of Type Strains, Phase IV (KMG-IV): sequencing the most valuable type-strain genomes for metagenomic binning, comparative biology and taxonomic classification.</title>
        <authorList>
            <person name="Goeker M."/>
        </authorList>
    </citation>
    <scope>NUCLEOTIDE SEQUENCE [LARGE SCALE GENOMIC DNA]</scope>
    <source>
        <strain evidence="3 4">DSM 23344</strain>
    </source>
</reference>
<evidence type="ECO:0000313" key="3">
    <source>
        <dbReference type="EMBL" id="TCO74660.1"/>
    </source>
</evidence>
<dbReference type="EMBL" id="SLWX01000012">
    <property type="protein sequence ID" value="TCO74660.1"/>
    <property type="molecule type" value="Genomic_DNA"/>
</dbReference>
<protein>
    <submittedName>
        <fullName evidence="3">Uncharacterized protein</fullName>
    </submittedName>
</protein>
<sequence length="93" mass="9547">MRGTTGTFGSVKIASAILLSALLVTVMALAQPAEDRDRPDATAPPTETATASAEPQSSDDTAASEEGIVLSPFDYEASESISEDASVSFPVDI</sequence>
<dbReference type="RefSeq" id="WP_117318673.1">
    <property type="nucleotide sequence ID" value="NZ_QQSW01000015.1"/>
</dbReference>
<keyword evidence="2" id="KW-0732">Signal</keyword>
<name>A0A4V2SB98_9GAMM</name>
<keyword evidence="4" id="KW-1185">Reference proteome</keyword>
<feature type="compositionally biased region" description="Low complexity" evidence="1">
    <location>
        <begin position="41"/>
        <end position="55"/>
    </location>
</feature>
<feature type="chain" id="PRO_5020856555" evidence="2">
    <location>
        <begin position="31"/>
        <end position="93"/>
    </location>
</feature>